<dbReference type="InterPro" id="IPR012349">
    <property type="entry name" value="Split_barrel_FMN-bd"/>
</dbReference>
<evidence type="ECO:0000259" key="4">
    <source>
        <dbReference type="Pfam" id="PF07317"/>
    </source>
</evidence>
<dbReference type="AlphaFoldDB" id="A0A0G3G4J0"/>
<evidence type="ECO:0000256" key="2">
    <source>
        <dbReference type="ARBA" id="ARBA00022741"/>
    </source>
</evidence>
<evidence type="ECO:0000313" key="6">
    <source>
        <dbReference type="Proteomes" id="UP000064201"/>
    </source>
</evidence>
<evidence type="ECO:0000313" key="5">
    <source>
        <dbReference type="EMBL" id="AKJ95294.1"/>
    </source>
</evidence>
<evidence type="ECO:0000256" key="3">
    <source>
        <dbReference type="ARBA" id="ARBA00023143"/>
    </source>
</evidence>
<dbReference type="STRING" id="106634.TVD_07940"/>
<dbReference type="OrthoDB" id="5792836at2"/>
<protein>
    <recommendedName>
        <fullName evidence="4">Type III secretion system flagellar brake protein YcgR PilZN domain-containing protein</fullName>
    </recommendedName>
</protein>
<keyword evidence="3" id="KW-0975">Bacterial flagellum</keyword>
<accession>A0A0G3G4J0</accession>
<dbReference type="PATRIC" id="fig|106634.4.peg.1620"/>
<dbReference type="GO" id="GO:0000166">
    <property type="term" value="F:nucleotide binding"/>
    <property type="evidence" value="ECO:0007669"/>
    <property type="project" value="UniProtKB-KW"/>
</dbReference>
<gene>
    <name evidence="5" type="ORF">TVD_07940</name>
</gene>
<name>A0A0G3G4J0_9GAMM</name>
<keyword evidence="1" id="KW-0973">c-di-GMP</keyword>
<evidence type="ECO:0000256" key="1">
    <source>
        <dbReference type="ARBA" id="ARBA00022636"/>
    </source>
</evidence>
<keyword evidence="2" id="KW-0547">Nucleotide-binding</keyword>
<keyword evidence="6" id="KW-1185">Reference proteome</keyword>
<proteinExistence type="predicted"/>
<dbReference type="Proteomes" id="UP000064201">
    <property type="component" value="Chromosome"/>
</dbReference>
<feature type="domain" description="Type III secretion system flagellar brake protein YcgR PilZN" evidence="4">
    <location>
        <begin position="6"/>
        <end position="111"/>
    </location>
</feature>
<reference evidence="5 6" key="1">
    <citation type="submission" date="2015-04" db="EMBL/GenBank/DDBJ databases">
        <title>Complete Sequence for the Genome of the Thioalkalivibrio versutus D301.</title>
        <authorList>
            <person name="Mu T."/>
            <person name="Zhou J."/>
            <person name="Xu X."/>
        </authorList>
    </citation>
    <scope>NUCLEOTIDE SEQUENCE [LARGE SCALE GENOMIC DNA]</scope>
    <source>
        <strain evidence="5 6">D301</strain>
    </source>
</reference>
<sequence length="238" mass="27156">MDDTDYTVDKPDRIAGILKDLDHKLTVVSVRVDTDGPLYTSALVRLDPAAKELFLDELTPPRAHQQVQAGMDLRVFAALRGVAVRFGTHVTRIEQEQKGALYVCTYPETLYYLQRRETFRVHIPMAQRPQIELHAKAWKDPVIGEVADLSAQGMCIELSTTLLDALEDQANLAFENLLLPDVSERLSGDLRLANRRRSTRDGFEFAGFEIVGMTQWMERQTNIALLHYQREARRRSMD</sequence>
<dbReference type="RefSeq" id="WP_019568523.1">
    <property type="nucleotide sequence ID" value="NZ_CP011367.1"/>
</dbReference>
<dbReference type="EMBL" id="CP011367">
    <property type="protein sequence ID" value="AKJ95294.1"/>
    <property type="molecule type" value="Genomic_DNA"/>
</dbReference>
<dbReference type="Gene3D" id="2.30.110.10">
    <property type="entry name" value="Electron Transport, Fmn-binding Protein, Chain A"/>
    <property type="match status" value="1"/>
</dbReference>
<dbReference type="Pfam" id="PF07317">
    <property type="entry name" value="PilZN"/>
    <property type="match status" value="1"/>
</dbReference>
<dbReference type="KEGG" id="tvr:TVD_07940"/>
<organism evidence="5 6">
    <name type="scientific">Thioalkalivibrio versutus</name>
    <dbReference type="NCBI Taxonomy" id="106634"/>
    <lineage>
        <taxon>Bacteria</taxon>
        <taxon>Pseudomonadati</taxon>
        <taxon>Pseudomonadota</taxon>
        <taxon>Gammaproteobacteria</taxon>
        <taxon>Chromatiales</taxon>
        <taxon>Ectothiorhodospiraceae</taxon>
        <taxon>Thioalkalivibrio</taxon>
    </lineage>
</organism>
<dbReference type="InterPro" id="IPR009926">
    <property type="entry name" value="T3SS_YcgR_PilZN"/>
</dbReference>
<dbReference type="Gene3D" id="2.40.10.220">
    <property type="entry name" value="predicted glycosyltransferase like domains"/>
    <property type="match status" value="1"/>
</dbReference>